<dbReference type="Pfam" id="PF16450">
    <property type="entry name" value="Prot_ATP_ID_OB_C"/>
    <property type="match status" value="1"/>
</dbReference>
<keyword evidence="8 9" id="KW-0143">Chaperone</keyword>
<keyword evidence="6 9" id="KW-0647">Proteasome</keyword>
<dbReference type="InterPro" id="IPR023501">
    <property type="entry name" value="Nucleotidase_PAN"/>
</dbReference>
<evidence type="ECO:0000313" key="12">
    <source>
        <dbReference type="EMBL" id="PSN91994.1"/>
    </source>
</evidence>
<evidence type="ECO:0000256" key="4">
    <source>
        <dbReference type="ARBA" id="ARBA00022741"/>
    </source>
</evidence>
<dbReference type="InterPro" id="IPR003593">
    <property type="entry name" value="AAA+_ATPase"/>
</dbReference>
<reference evidence="12 13" key="1">
    <citation type="submission" date="2017-04" db="EMBL/GenBank/DDBJ databases">
        <title>Novel microbial lineages endemic to geothermal iron-oxide mats fill important gaps in the evolutionary history of Archaea.</title>
        <authorList>
            <person name="Jay Z.J."/>
            <person name="Beam J.P."/>
            <person name="Dlakic M."/>
            <person name="Rusch D.B."/>
            <person name="Kozubal M.A."/>
            <person name="Inskeep W.P."/>
        </authorList>
    </citation>
    <scope>NUCLEOTIDE SEQUENCE [LARGE SCALE GENOMIC DNA]</scope>
    <source>
        <strain evidence="12">OSP_D</strain>
    </source>
</reference>
<dbReference type="SMART" id="SM00382">
    <property type="entry name" value="AAA"/>
    <property type="match status" value="1"/>
</dbReference>
<feature type="domain" description="AAA+ ATPase" evidence="11">
    <location>
        <begin position="181"/>
        <end position="320"/>
    </location>
</feature>
<dbReference type="PANTHER" id="PTHR23073">
    <property type="entry name" value="26S PROTEASOME REGULATORY SUBUNIT"/>
    <property type="match status" value="1"/>
</dbReference>
<dbReference type="SUPFAM" id="SSF52540">
    <property type="entry name" value="P-loop containing nucleoside triphosphate hydrolases"/>
    <property type="match status" value="1"/>
</dbReference>
<dbReference type="EMBL" id="NEXE01000013">
    <property type="protein sequence ID" value="PSN91994.1"/>
    <property type="molecule type" value="Genomic_DNA"/>
</dbReference>
<dbReference type="InterPro" id="IPR012340">
    <property type="entry name" value="NA-bd_OB-fold"/>
</dbReference>
<dbReference type="InterPro" id="IPR027417">
    <property type="entry name" value="P-loop_NTPase"/>
</dbReference>
<keyword evidence="5 9" id="KW-0067">ATP-binding</keyword>
<name>A0A2R6B044_9ARCH</name>
<evidence type="ECO:0000256" key="3">
    <source>
        <dbReference type="ARBA" id="ARBA00022490"/>
    </source>
</evidence>
<dbReference type="InterPro" id="IPR032501">
    <property type="entry name" value="Prot_ATP_ID_OB_2nd"/>
</dbReference>
<gene>
    <name evidence="9" type="primary">pan</name>
    <name evidence="12" type="ORF">B9Q03_02705</name>
</gene>
<dbReference type="Gene3D" id="2.40.50.140">
    <property type="entry name" value="Nucleic acid-binding proteins"/>
    <property type="match status" value="1"/>
</dbReference>
<dbReference type="Gene3D" id="3.40.50.300">
    <property type="entry name" value="P-loop containing nucleotide triphosphate hydrolases"/>
    <property type="match status" value="1"/>
</dbReference>
<proteinExistence type="inferred from homology"/>
<sequence length="404" mass="45087">MSEYDANKVENQGRSTKPGESELYIRFKELENKIRLLEAERASLLIEREQYVRDLEYMRRELEQARSSPLVEASVVEVLDDGRAVVHSSNGPNLVVYVSQNIDLKQLKPGTRVALNQRGSAVIEVLPKSQDMYVKAMEVIERPKFRFQDVGGLKKQIEMVKEIVILPLTKPDLFKQVGIDPPKGVLLSGPPGTGKTLLAKAVAGETNATFISTVGSELVQKFIGEGARIVRELFDLAREKAPSIIFIDEIDAIGAKRMDVGTSGEREVQRTFMQLISEMDGFDPLDDVKVLAATNRIDILDPALLRPGRFDRIIHIDYPSLEDRVEIFKVHTKRVNLHSSVDLHKLAEETEGTTGAEIRHIVIEAGLSAIRRGSKIVEKEDFENAIKTVLTSKAGKTNAYALFV</sequence>
<dbReference type="PROSITE" id="PS00674">
    <property type="entry name" value="AAA"/>
    <property type="match status" value="1"/>
</dbReference>
<comment type="subcellular location">
    <subcellularLocation>
        <location evidence="1 9">Cytoplasm</location>
    </subcellularLocation>
</comment>
<dbReference type="Pfam" id="PF17862">
    <property type="entry name" value="AAA_lid_3"/>
    <property type="match status" value="1"/>
</dbReference>
<feature type="coiled-coil region" evidence="9">
    <location>
        <begin position="20"/>
        <end position="68"/>
    </location>
</feature>
<organism evidence="12 13">
    <name type="scientific">Candidatus Marsarchaeota G2 archaeon OSP_D</name>
    <dbReference type="NCBI Taxonomy" id="1978157"/>
    <lineage>
        <taxon>Archaea</taxon>
        <taxon>Candidatus Marsarchaeota</taxon>
        <taxon>Candidatus Marsarchaeota group 2</taxon>
    </lineage>
</organism>
<dbReference type="GO" id="GO:0016887">
    <property type="term" value="F:ATP hydrolysis activity"/>
    <property type="evidence" value="ECO:0007669"/>
    <property type="project" value="UniProtKB-UniRule"/>
</dbReference>
<keyword evidence="7 9" id="KW-0175">Coiled coil</keyword>
<dbReference type="Gene3D" id="1.10.8.60">
    <property type="match status" value="1"/>
</dbReference>
<evidence type="ECO:0000256" key="2">
    <source>
        <dbReference type="ARBA" id="ARBA00006914"/>
    </source>
</evidence>
<dbReference type="NCBIfam" id="NF003069">
    <property type="entry name" value="PRK03992.1"/>
    <property type="match status" value="1"/>
</dbReference>
<dbReference type="GO" id="GO:0005524">
    <property type="term" value="F:ATP binding"/>
    <property type="evidence" value="ECO:0007669"/>
    <property type="project" value="UniProtKB-UniRule"/>
</dbReference>
<dbReference type="InterPro" id="IPR003960">
    <property type="entry name" value="ATPase_AAA_CS"/>
</dbReference>
<feature type="binding site" evidence="9">
    <location>
        <begin position="192"/>
        <end position="197"/>
    </location>
    <ligand>
        <name>ATP</name>
        <dbReference type="ChEBI" id="CHEBI:30616"/>
    </ligand>
</feature>
<comment type="domain">
    <text evidence="9">Consists of three main regions, an N-terminal coiled-coil domain that may assist in substrate recognition, an interdomain involved in PAN hexamerization, and a C-terminal ATPase domain of the AAA type.</text>
</comment>
<evidence type="ECO:0000256" key="5">
    <source>
        <dbReference type="ARBA" id="ARBA00022840"/>
    </source>
</evidence>
<dbReference type="InterPro" id="IPR041569">
    <property type="entry name" value="AAA_lid_3"/>
</dbReference>
<dbReference type="AlphaFoldDB" id="A0A2R6B044"/>
<evidence type="ECO:0000313" key="13">
    <source>
        <dbReference type="Proteomes" id="UP000240322"/>
    </source>
</evidence>
<feature type="binding site" evidence="9">
    <location>
        <position position="331"/>
    </location>
    <ligand>
        <name>ATP</name>
        <dbReference type="ChEBI" id="CHEBI:30616"/>
    </ligand>
</feature>
<protein>
    <recommendedName>
        <fullName evidence="9">Proteasome-activating nucleotidase</fullName>
        <shortName evidence="9">PAN</shortName>
    </recommendedName>
    <alternativeName>
        <fullName evidence="9">Proteasomal ATPase</fullName>
    </alternativeName>
    <alternativeName>
        <fullName evidence="9">Proteasome regulatory ATPase</fullName>
    </alternativeName>
    <alternativeName>
        <fullName evidence="9">Proteasome regulatory particle</fullName>
    </alternativeName>
</protein>
<keyword evidence="3 9" id="KW-0963">Cytoplasm</keyword>
<dbReference type="HAMAP" id="MF_00553">
    <property type="entry name" value="PAN"/>
    <property type="match status" value="1"/>
</dbReference>
<accession>A0A2R6B044</accession>
<keyword evidence="4 9" id="KW-0547">Nucleotide-binding</keyword>
<dbReference type="GO" id="GO:0005737">
    <property type="term" value="C:cytoplasm"/>
    <property type="evidence" value="ECO:0007669"/>
    <property type="project" value="UniProtKB-SubCell"/>
</dbReference>
<evidence type="ECO:0000259" key="11">
    <source>
        <dbReference type="SMART" id="SM00382"/>
    </source>
</evidence>
<dbReference type="GO" id="GO:0010498">
    <property type="term" value="P:proteasomal protein catabolic process"/>
    <property type="evidence" value="ECO:0007669"/>
    <property type="project" value="UniProtKB-UniRule"/>
</dbReference>
<dbReference type="Pfam" id="PF00004">
    <property type="entry name" value="AAA"/>
    <property type="match status" value="1"/>
</dbReference>
<comment type="subunit">
    <text evidence="9">Homohexamer. The hexameric complex has a two-ring architecture resembling a top hat that caps the 20S proteasome core at one or both ends. Upon ATP-binding, the C-terminus of PAN interacts with the alpha-rings of the proteasome core by binding to the intersubunit pockets.</text>
</comment>
<dbReference type="GO" id="GO:0043335">
    <property type="term" value="P:protein unfolding"/>
    <property type="evidence" value="ECO:0007669"/>
    <property type="project" value="UniProtKB-UniRule"/>
</dbReference>
<dbReference type="GO" id="GO:0022623">
    <property type="term" value="C:proteasome-activating nucleotidase complex"/>
    <property type="evidence" value="ECO:0007669"/>
    <property type="project" value="UniProtKB-UniRule"/>
</dbReference>
<comment type="caution">
    <text evidence="12">The sequence shown here is derived from an EMBL/GenBank/DDBJ whole genome shotgun (WGS) entry which is preliminary data.</text>
</comment>
<comment type="function">
    <text evidence="9">ATPase which is responsible for recognizing, binding, unfolding and translocation of substrate proteins into the archaeal 20S proteasome core particle. Is essential for opening the gate of the 20S proteasome via an interaction with its C-terminus, thereby allowing substrate entry and access to the site of proteolysis. Thus, the C-termini of the proteasomal ATPase function like a 'key in a lock' to induce gate opening and therefore regulate proteolysis. Unfolding activity requires energy from ATP hydrolysis, whereas ATP binding alone promotes ATPase-20S proteasome association which triggers gate opening, and supports translocation of unfolded substrates.</text>
</comment>
<evidence type="ECO:0000256" key="1">
    <source>
        <dbReference type="ARBA" id="ARBA00004496"/>
    </source>
</evidence>
<evidence type="ECO:0000256" key="7">
    <source>
        <dbReference type="ARBA" id="ARBA00023054"/>
    </source>
</evidence>
<evidence type="ECO:0000256" key="8">
    <source>
        <dbReference type="ARBA" id="ARBA00023186"/>
    </source>
</evidence>
<comment type="similarity">
    <text evidence="2 9 10">Belongs to the AAA ATPase family.</text>
</comment>
<evidence type="ECO:0000256" key="6">
    <source>
        <dbReference type="ARBA" id="ARBA00022942"/>
    </source>
</evidence>
<dbReference type="InterPro" id="IPR050221">
    <property type="entry name" value="26S_Proteasome_ATPase"/>
</dbReference>
<dbReference type="FunFam" id="3.40.50.300:FF:000033">
    <property type="entry name" value="26S protease regulatory subunit 6B"/>
    <property type="match status" value="1"/>
</dbReference>
<evidence type="ECO:0000256" key="9">
    <source>
        <dbReference type="HAMAP-Rule" id="MF_00553"/>
    </source>
</evidence>
<evidence type="ECO:0000256" key="10">
    <source>
        <dbReference type="RuleBase" id="RU003651"/>
    </source>
</evidence>
<dbReference type="NCBIfam" id="TIGR01242">
    <property type="entry name" value="proteasome-activating nucleotidase"/>
    <property type="match status" value="1"/>
</dbReference>
<dbReference type="Proteomes" id="UP000240322">
    <property type="component" value="Unassembled WGS sequence"/>
</dbReference>
<dbReference type="InterPro" id="IPR003959">
    <property type="entry name" value="ATPase_AAA_core"/>
</dbReference>